<sequence length="25" mass="2685">VPGDIGPAPLRAPVARRRSRTELSI</sequence>
<dbReference type="AlphaFoldDB" id="A0A382TCC4"/>
<feature type="non-terminal residue" evidence="2">
    <location>
        <position position="1"/>
    </location>
</feature>
<feature type="region of interest" description="Disordered" evidence="1">
    <location>
        <begin position="1"/>
        <end position="25"/>
    </location>
</feature>
<proteinExistence type="predicted"/>
<name>A0A382TCC4_9ZZZZ</name>
<reference evidence="2" key="1">
    <citation type="submission" date="2018-05" db="EMBL/GenBank/DDBJ databases">
        <authorList>
            <person name="Lanie J.A."/>
            <person name="Ng W.-L."/>
            <person name="Kazmierczak K.M."/>
            <person name="Andrzejewski T.M."/>
            <person name="Davidsen T.M."/>
            <person name="Wayne K.J."/>
            <person name="Tettelin H."/>
            <person name="Glass J.I."/>
            <person name="Rusch D."/>
            <person name="Podicherti R."/>
            <person name="Tsui H.-C.T."/>
            <person name="Winkler M.E."/>
        </authorList>
    </citation>
    <scope>NUCLEOTIDE SEQUENCE</scope>
</reference>
<organism evidence="2">
    <name type="scientific">marine metagenome</name>
    <dbReference type="NCBI Taxonomy" id="408172"/>
    <lineage>
        <taxon>unclassified sequences</taxon>
        <taxon>metagenomes</taxon>
        <taxon>ecological metagenomes</taxon>
    </lineage>
</organism>
<protein>
    <submittedName>
        <fullName evidence="2">Uncharacterized protein</fullName>
    </submittedName>
</protein>
<accession>A0A382TCC4</accession>
<dbReference type="EMBL" id="UINC01135499">
    <property type="protein sequence ID" value="SVD19683.1"/>
    <property type="molecule type" value="Genomic_DNA"/>
</dbReference>
<evidence type="ECO:0000256" key="1">
    <source>
        <dbReference type="SAM" id="MobiDB-lite"/>
    </source>
</evidence>
<gene>
    <name evidence="2" type="ORF">METZ01_LOCUS372537</name>
</gene>
<feature type="non-terminal residue" evidence="2">
    <location>
        <position position="25"/>
    </location>
</feature>
<evidence type="ECO:0000313" key="2">
    <source>
        <dbReference type="EMBL" id="SVD19683.1"/>
    </source>
</evidence>